<dbReference type="GeneID" id="33896640"/>
<evidence type="ECO:0000313" key="1">
    <source>
        <dbReference type="EMBL" id="ABS21614.1"/>
    </source>
</evidence>
<name>A7GNA6_BACCN</name>
<dbReference type="Proteomes" id="UP000002300">
    <property type="component" value="Chromosome"/>
</dbReference>
<proteinExistence type="predicted"/>
<dbReference type="HOGENOM" id="CLU_1792571_0_0_9"/>
<dbReference type="AlphaFoldDB" id="A7GNA6"/>
<evidence type="ECO:0000313" key="2">
    <source>
        <dbReference type="Proteomes" id="UP000002300"/>
    </source>
</evidence>
<gene>
    <name evidence="1" type="ordered locus">Bcer98_1292</name>
</gene>
<organism evidence="1 2">
    <name type="scientific">Bacillus cytotoxicus (strain DSM 22905 / CIP 110041 / 391-98 / NVH 391-98)</name>
    <dbReference type="NCBI Taxonomy" id="315749"/>
    <lineage>
        <taxon>Bacteria</taxon>
        <taxon>Bacillati</taxon>
        <taxon>Bacillota</taxon>
        <taxon>Bacilli</taxon>
        <taxon>Bacillales</taxon>
        <taxon>Bacillaceae</taxon>
        <taxon>Bacillus</taxon>
        <taxon>Bacillus cereus group</taxon>
    </lineage>
</organism>
<dbReference type="EMBL" id="CP000764">
    <property type="protein sequence ID" value="ABS21614.1"/>
    <property type="molecule type" value="Genomic_DNA"/>
</dbReference>
<keyword evidence="2" id="KW-1185">Reference proteome</keyword>
<dbReference type="OrthoDB" id="10010791at2"/>
<dbReference type="RefSeq" id="WP_012093781.1">
    <property type="nucleotide sequence ID" value="NC_009674.1"/>
</dbReference>
<dbReference type="KEGG" id="bcy:Bcer98_1292"/>
<sequence>MSWTNTFIESLKEWDEHCNPKDATLKDVLFFLSYNIGEKFLQEDLTVESLKKRIIYLVNEESFEEKFLIDSLIHETTAIFKKRINELGEGIIRNERGKETFEKNGQDASNFERQLSKMKNMQYIYGRESTRCLEYYCKSKVFSF</sequence>
<reference evidence="1 2" key="1">
    <citation type="journal article" date="2008" name="Chem. Biol. Interact.">
        <title>Extending the Bacillus cereus group genomics to putative food-borne pathogens of different toxicity.</title>
        <authorList>
            <person name="Lapidus A."/>
            <person name="Goltsman E."/>
            <person name="Auger S."/>
            <person name="Galleron N."/>
            <person name="Segurens B."/>
            <person name="Dossat C."/>
            <person name="Land M.L."/>
            <person name="Broussolle V."/>
            <person name="Brillard J."/>
            <person name="Guinebretiere M.H."/>
            <person name="Sanchis V."/>
            <person name="Nguen-The C."/>
            <person name="Lereclus D."/>
            <person name="Richardson P."/>
            <person name="Wincker P."/>
            <person name="Weissenbach J."/>
            <person name="Ehrlich S.D."/>
            <person name="Sorokin A."/>
        </authorList>
    </citation>
    <scope>NUCLEOTIDE SEQUENCE [LARGE SCALE GENOMIC DNA]</scope>
    <source>
        <strain evidence="2">DSM 22905 / CIP 110041 / 391-98 / NVH 391-98</strain>
    </source>
</reference>
<dbReference type="STRING" id="315749.Bcer98_1292"/>
<accession>A7GNA6</accession>
<protein>
    <submittedName>
        <fullName evidence="1">Uncharacterized protein</fullName>
    </submittedName>
</protein>